<accession>A0A0E9WSC5</accession>
<protein>
    <submittedName>
        <fullName evidence="1">Uncharacterized protein</fullName>
    </submittedName>
</protein>
<organism evidence="1">
    <name type="scientific">Anguilla anguilla</name>
    <name type="common">European freshwater eel</name>
    <name type="synonym">Muraena anguilla</name>
    <dbReference type="NCBI Taxonomy" id="7936"/>
    <lineage>
        <taxon>Eukaryota</taxon>
        <taxon>Metazoa</taxon>
        <taxon>Chordata</taxon>
        <taxon>Craniata</taxon>
        <taxon>Vertebrata</taxon>
        <taxon>Euteleostomi</taxon>
        <taxon>Actinopterygii</taxon>
        <taxon>Neopterygii</taxon>
        <taxon>Teleostei</taxon>
        <taxon>Anguilliformes</taxon>
        <taxon>Anguillidae</taxon>
        <taxon>Anguilla</taxon>
    </lineage>
</organism>
<reference evidence="1" key="1">
    <citation type="submission" date="2014-11" db="EMBL/GenBank/DDBJ databases">
        <authorList>
            <person name="Amaro Gonzalez C."/>
        </authorList>
    </citation>
    <scope>NUCLEOTIDE SEQUENCE</scope>
</reference>
<evidence type="ECO:0000313" key="1">
    <source>
        <dbReference type="EMBL" id="JAH92363.1"/>
    </source>
</evidence>
<name>A0A0E9WSC5_ANGAN</name>
<dbReference type="AlphaFoldDB" id="A0A0E9WSC5"/>
<proteinExistence type="predicted"/>
<dbReference type="EMBL" id="GBXM01016214">
    <property type="protein sequence ID" value="JAH92363.1"/>
    <property type="molecule type" value="Transcribed_RNA"/>
</dbReference>
<reference evidence="1" key="2">
    <citation type="journal article" date="2015" name="Fish Shellfish Immunol.">
        <title>Early steps in the European eel (Anguilla anguilla)-Vibrio vulnificus interaction in the gills: Role of the RtxA13 toxin.</title>
        <authorList>
            <person name="Callol A."/>
            <person name="Pajuelo D."/>
            <person name="Ebbesson L."/>
            <person name="Teles M."/>
            <person name="MacKenzie S."/>
            <person name="Amaro C."/>
        </authorList>
    </citation>
    <scope>NUCLEOTIDE SEQUENCE</scope>
</reference>
<sequence length="57" mass="6834">MSIYGIYLYNFKGSYFSIHADISISTCKKMLPHRSYFMNIVLSLYYVLRSEKRRSLK</sequence>